<gene>
    <name evidence="4" type="ORF">IAC08_03780</name>
</gene>
<proteinExistence type="predicted"/>
<reference evidence="4" key="2">
    <citation type="journal article" date="2021" name="PeerJ">
        <title>Extensive microbial diversity within the chicken gut microbiome revealed by metagenomics and culture.</title>
        <authorList>
            <person name="Gilroy R."/>
            <person name="Ravi A."/>
            <person name="Getino M."/>
            <person name="Pursley I."/>
            <person name="Horton D.L."/>
            <person name="Alikhan N.F."/>
            <person name="Baker D."/>
            <person name="Gharbi K."/>
            <person name="Hall N."/>
            <person name="Watson M."/>
            <person name="Adriaenssens E.M."/>
            <person name="Foster-Nyarko E."/>
            <person name="Jarju S."/>
            <person name="Secka A."/>
            <person name="Antonio M."/>
            <person name="Oren A."/>
            <person name="Chaudhuri R.R."/>
            <person name="La Ragione R."/>
            <person name="Hildebrand F."/>
            <person name="Pallen M.J."/>
        </authorList>
    </citation>
    <scope>NUCLEOTIDE SEQUENCE</scope>
    <source>
        <strain evidence="4">B1-3475</strain>
    </source>
</reference>
<dbReference type="SUPFAM" id="SSF53448">
    <property type="entry name" value="Nucleotide-diphospho-sugar transferases"/>
    <property type="match status" value="1"/>
</dbReference>
<reference evidence="4" key="1">
    <citation type="submission" date="2020-10" db="EMBL/GenBank/DDBJ databases">
        <authorList>
            <person name="Gilroy R."/>
        </authorList>
    </citation>
    <scope>NUCLEOTIDE SEQUENCE</scope>
    <source>
        <strain evidence="4">B1-3475</strain>
    </source>
</reference>
<evidence type="ECO:0000313" key="4">
    <source>
        <dbReference type="EMBL" id="MBO8455507.1"/>
    </source>
</evidence>
<name>A0A9D9MZN8_9BACT</name>
<dbReference type="InterPro" id="IPR029044">
    <property type="entry name" value="Nucleotide-diphossugar_trans"/>
</dbReference>
<feature type="domain" description="Glycosyltransferase 2-like" evidence="3">
    <location>
        <begin position="2"/>
        <end position="166"/>
    </location>
</feature>
<organism evidence="4 5">
    <name type="scientific">Candidatus Cryptobacteroides intestinigallinarum</name>
    <dbReference type="NCBI Taxonomy" id="2840767"/>
    <lineage>
        <taxon>Bacteria</taxon>
        <taxon>Pseudomonadati</taxon>
        <taxon>Bacteroidota</taxon>
        <taxon>Bacteroidia</taxon>
        <taxon>Bacteroidales</taxon>
        <taxon>Candidatus Cryptobacteroides</taxon>
    </lineage>
</organism>
<dbReference type="Pfam" id="PF00535">
    <property type="entry name" value="Glycos_transf_2"/>
    <property type="match status" value="1"/>
</dbReference>
<evidence type="ECO:0000256" key="1">
    <source>
        <dbReference type="ARBA" id="ARBA00022676"/>
    </source>
</evidence>
<dbReference type="PANTHER" id="PTHR22916:SF51">
    <property type="entry name" value="GLYCOSYLTRANSFERASE EPSH-RELATED"/>
    <property type="match status" value="1"/>
</dbReference>
<dbReference type="PANTHER" id="PTHR22916">
    <property type="entry name" value="GLYCOSYLTRANSFERASE"/>
    <property type="match status" value="1"/>
</dbReference>
<accession>A0A9D9MZN8</accession>
<dbReference type="CDD" id="cd00761">
    <property type="entry name" value="Glyco_tranf_GTA_type"/>
    <property type="match status" value="1"/>
</dbReference>
<evidence type="ECO:0000259" key="3">
    <source>
        <dbReference type="Pfam" id="PF00535"/>
    </source>
</evidence>
<dbReference type="Gene3D" id="3.90.550.10">
    <property type="entry name" value="Spore Coat Polysaccharide Biosynthesis Protein SpsA, Chain A"/>
    <property type="match status" value="1"/>
</dbReference>
<dbReference type="Proteomes" id="UP000823617">
    <property type="component" value="Unassembled WGS sequence"/>
</dbReference>
<keyword evidence="1" id="KW-0328">Glycosyltransferase</keyword>
<dbReference type="GO" id="GO:0016758">
    <property type="term" value="F:hexosyltransferase activity"/>
    <property type="evidence" value="ECO:0007669"/>
    <property type="project" value="UniProtKB-ARBA"/>
</dbReference>
<comment type="caution">
    <text evidence="4">The sequence shown here is derived from an EMBL/GenBank/DDBJ whole genome shotgun (WGS) entry which is preliminary data.</text>
</comment>
<sequence length="320" mass="37417">MSVIVPVYDSGPFIERCVRSLFGQTLVPVEYVFVDDCSDDGSIDIVKKVLDDYPDRKNSCKFIRNKENSGPSYSRNAGLDAATGKYIFFCDSDDWTDPLMLEKMYAAAESSGADAAMCDFMMAGDTMKRYYLPDMTEDKVGSLRRYIRFPWTVLWCMLYRRSLFEENGIRFHTGVSYCEDFNVNVKILSVAGKVVNIHEPLYFYNVQNPASIMHHIDRRRMYDEQRMYMDAVCWLREAGLYEALDREMCWRVLKSSQELVLDSSTYPEFLSFYPQCHRYILSCPYLNLKLKIMMWCLCHHLGAVSRLMLSIRNLRLRFAR</sequence>
<keyword evidence="2" id="KW-0808">Transferase</keyword>
<dbReference type="EMBL" id="JADIMK010000038">
    <property type="protein sequence ID" value="MBO8455507.1"/>
    <property type="molecule type" value="Genomic_DNA"/>
</dbReference>
<evidence type="ECO:0000256" key="2">
    <source>
        <dbReference type="ARBA" id="ARBA00022679"/>
    </source>
</evidence>
<dbReference type="AlphaFoldDB" id="A0A9D9MZN8"/>
<protein>
    <submittedName>
        <fullName evidence="4">Glycosyltransferase family 2 protein</fullName>
    </submittedName>
</protein>
<dbReference type="InterPro" id="IPR001173">
    <property type="entry name" value="Glyco_trans_2-like"/>
</dbReference>
<evidence type="ECO:0000313" key="5">
    <source>
        <dbReference type="Proteomes" id="UP000823617"/>
    </source>
</evidence>